<proteinExistence type="predicted"/>
<keyword evidence="1" id="KW-0812">Transmembrane</keyword>
<evidence type="ECO:0000313" key="3">
    <source>
        <dbReference type="Proteomes" id="UP000235786"/>
    </source>
</evidence>
<dbReference type="EMBL" id="KZ613954">
    <property type="protein sequence ID" value="PMD34213.1"/>
    <property type="molecule type" value="Genomic_DNA"/>
</dbReference>
<dbReference type="AlphaFoldDB" id="A0A2J6R6S2"/>
<accession>A0A2J6R6S2</accession>
<gene>
    <name evidence="2" type="ORF">L207DRAFT_588812</name>
</gene>
<keyword evidence="3" id="KW-1185">Reference proteome</keyword>
<feature type="transmembrane region" description="Helical" evidence="1">
    <location>
        <begin position="21"/>
        <end position="38"/>
    </location>
</feature>
<sequence length="177" mass="20388">MSQNQHLYKHAPWSKKILIPLWTVQLLLCTYQIVWACFNLNNAMSDSDTWDDDRFKVIAYALNLLFNLKLTIYIIYIIIKFANFQLTTRMFRAQSIYAIFLGVLGLVVYLFHEADQHVGPTLLMGCEVLVNIAICGYVVVVLRMVGRGEAEEMNRPGMEEVVVEVELESGRKEVPRI</sequence>
<name>A0A2J6R6S2_HYAVF</name>
<keyword evidence="1" id="KW-0472">Membrane</keyword>
<feature type="transmembrane region" description="Helical" evidence="1">
    <location>
        <begin position="91"/>
        <end position="110"/>
    </location>
</feature>
<evidence type="ECO:0000313" key="2">
    <source>
        <dbReference type="EMBL" id="PMD34213.1"/>
    </source>
</evidence>
<protein>
    <submittedName>
        <fullName evidence="2">Uncharacterized protein</fullName>
    </submittedName>
</protein>
<keyword evidence="1" id="KW-1133">Transmembrane helix</keyword>
<dbReference type="Proteomes" id="UP000235786">
    <property type="component" value="Unassembled WGS sequence"/>
</dbReference>
<organism evidence="2 3">
    <name type="scientific">Hyaloscypha variabilis (strain UAMH 11265 / GT02V1 / F)</name>
    <name type="common">Meliniomyces variabilis</name>
    <dbReference type="NCBI Taxonomy" id="1149755"/>
    <lineage>
        <taxon>Eukaryota</taxon>
        <taxon>Fungi</taxon>
        <taxon>Dikarya</taxon>
        <taxon>Ascomycota</taxon>
        <taxon>Pezizomycotina</taxon>
        <taxon>Leotiomycetes</taxon>
        <taxon>Helotiales</taxon>
        <taxon>Hyaloscyphaceae</taxon>
        <taxon>Hyaloscypha</taxon>
        <taxon>Hyaloscypha variabilis</taxon>
    </lineage>
</organism>
<evidence type="ECO:0000256" key="1">
    <source>
        <dbReference type="SAM" id="Phobius"/>
    </source>
</evidence>
<feature type="transmembrane region" description="Helical" evidence="1">
    <location>
        <begin position="122"/>
        <end position="145"/>
    </location>
</feature>
<reference evidence="2 3" key="1">
    <citation type="submission" date="2016-04" db="EMBL/GenBank/DDBJ databases">
        <title>A degradative enzymes factory behind the ericoid mycorrhizal symbiosis.</title>
        <authorList>
            <consortium name="DOE Joint Genome Institute"/>
            <person name="Martino E."/>
            <person name="Morin E."/>
            <person name="Grelet G."/>
            <person name="Kuo A."/>
            <person name="Kohler A."/>
            <person name="Daghino S."/>
            <person name="Barry K."/>
            <person name="Choi C."/>
            <person name="Cichocki N."/>
            <person name="Clum A."/>
            <person name="Copeland A."/>
            <person name="Hainaut M."/>
            <person name="Haridas S."/>
            <person name="Labutti K."/>
            <person name="Lindquist E."/>
            <person name="Lipzen A."/>
            <person name="Khouja H.-R."/>
            <person name="Murat C."/>
            <person name="Ohm R."/>
            <person name="Olson A."/>
            <person name="Spatafora J."/>
            <person name="Veneault-Fourrey C."/>
            <person name="Henrissat B."/>
            <person name="Grigoriev I."/>
            <person name="Martin F."/>
            <person name="Perotto S."/>
        </authorList>
    </citation>
    <scope>NUCLEOTIDE SEQUENCE [LARGE SCALE GENOMIC DNA]</scope>
    <source>
        <strain evidence="2 3">F</strain>
    </source>
</reference>
<feature type="transmembrane region" description="Helical" evidence="1">
    <location>
        <begin position="58"/>
        <end position="79"/>
    </location>
</feature>